<reference evidence="16" key="1">
    <citation type="submission" date="2018-01" db="EMBL/GenBank/DDBJ databases">
        <title>An insight into the sialome of Amazonian anophelines.</title>
        <authorList>
            <person name="Ribeiro J.M."/>
            <person name="Scarpassa V."/>
            <person name="Calvo E."/>
        </authorList>
    </citation>
    <scope>NUCLEOTIDE SEQUENCE</scope>
</reference>
<dbReference type="SUPFAM" id="SSF51905">
    <property type="entry name" value="FAD/NAD(P)-binding domain"/>
    <property type="match status" value="1"/>
</dbReference>
<dbReference type="InterPro" id="IPR002048">
    <property type="entry name" value="EF_hand_dom"/>
</dbReference>
<dbReference type="PROSITE" id="PS00978">
    <property type="entry name" value="FAD_G3PDH_2"/>
    <property type="match status" value="1"/>
</dbReference>
<evidence type="ECO:0000256" key="14">
    <source>
        <dbReference type="RuleBase" id="RU361217"/>
    </source>
</evidence>
<dbReference type="SUPFAM" id="SSF47473">
    <property type="entry name" value="EF-hand"/>
    <property type="match status" value="1"/>
</dbReference>
<dbReference type="SMART" id="SM00054">
    <property type="entry name" value="EFh"/>
    <property type="match status" value="2"/>
</dbReference>
<dbReference type="Gene3D" id="1.10.238.10">
    <property type="entry name" value="EF-hand"/>
    <property type="match status" value="1"/>
</dbReference>
<keyword evidence="6 14" id="KW-0285">Flavoprotein</keyword>
<accession>A0A2M4CI73</accession>
<dbReference type="CDD" id="cd00051">
    <property type="entry name" value="EFh"/>
    <property type="match status" value="1"/>
</dbReference>
<dbReference type="SUPFAM" id="SSF54373">
    <property type="entry name" value="FAD-linked reductases, C-terminal domain"/>
    <property type="match status" value="1"/>
</dbReference>
<dbReference type="Pfam" id="PF01266">
    <property type="entry name" value="DAO"/>
    <property type="match status" value="1"/>
</dbReference>
<dbReference type="InterPro" id="IPR006076">
    <property type="entry name" value="FAD-dep_OxRdtase"/>
</dbReference>
<dbReference type="FunFam" id="1.10.238.10:FF:000288">
    <property type="entry name" value="Glycerol-3-phosphate dehydrogenase"/>
    <property type="match status" value="1"/>
</dbReference>
<comment type="subcellular location">
    <subcellularLocation>
        <location evidence="2">Mitochondrion</location>
    </subcellularLocation>
</comment>
<dbReference type="Pfam" id="PF16901">
    <property type="entry name" value="DAO_C"/>
    <property type="match status" value="1"/>
</dbReference>
<dbReference type="InterPro" id="IPR011992">
    <property type="entry name" value="EF-hand-dom_pair"/>
</dbReference>
<dbReference type="EMBL" id="GGFL01000825">
    <property type="protein sequence ID" value="MBW65003.1"/>
    <property type="molecule type" value="Transcribed_RNA"/>
</dbReference>
<evidence type="ECO:0000256" key="9">
    <source>
        <dbReference type="ARBA" id="ARBA00022827"/>
    </source>
</evidence>
<keyword evidence="8" id="KW-0677">Repeat</keyword>
<evidence type="ECO:0000256" key="8">
    <source>
        <dbReference type="ARBA" id="ARBA00022737"/>
    </source>
</evidence>
<dbReference type="PANTHER" id="PTHR11985:SF15">
    <property type="entry name" value="GLYCEROL-3-PHOSPHATE DEHYDROGENASE, MITOCHONDRIAL"/>
    <property type="match status" value="1"/>
</dbReference>
<evidence type="ECO:0000256" key="4">
    <source>
        <dbReference type="ARBA" id="ARBA00007330"/>
    </source>
</evidence>
<dbReference type="GO" id="GO:0005509">
    <property type="term" value="F:calcium ion binding"/>
    <property type="evidence" value="ECO:0007669"/>
    <property type="project" value="InterPro"/>
</dbReference>
<keyword evidence="7" id="KW-0479">Metal-binding</keyword>
<evidence type="ECO:0000259" key="15">
    <source>
        <dbReference type="PROSITE" id="PS50222"/>
    </source>
</evidence>
<dbReference type="GO" id="GO:0005739">
    <property type="term" value="C:mitochondrion"/>
    <property type="evidence" value="ECO:0007669"/>
    <property type="project" value="UniProtKB-SubCell"/>
</dbReference>
<dbReference type="InterPro" id="IPR038299">
    <property type="entry name" value="DAO_C_sf"/>
</dbReference>
<evidence type="ECO:0000313" key="16">
    <source>
        <dbReference type="EMBL" id="MBW65003.1"/>
    </source>
</evidence>
<evidence type="ECO:0000256" key="1">
    <source>
        <dbReference type="ARBA" id="ARBA00001974"/>
    </source>
</evidence>
<dbReference type="AlphaFoldDB" id="A0A2M4CI73"/>
<keyword evidence="9" id="KW-0274">FAD</keyword>
<feature type="domain" description="EF-hand" evidence="15">
    <location>
        <begin position="619"/>
        <end position="654"/>
    </location>
</feature>
<keyword evidence="13" id="KW-0496">Mitochondrion</keyword>
<dbReference type="FunFam" id="1.10.8.870:FF:000001">
    <property type="entry name" value="Glycerol-3-phosphate dehydrogenase"/>
    <property type="match status" value="1"/>
</dbReference>
<dbReference type="Gene3D" id="1.10.8.870">
    <property type="entry name" value="Alpha-glycerophosphate oxidase, cap domain"/>
    <property type="match status" value="1"/>
</dbReference>
<evidence type="ECO:0000256" key="2">
    <source>
        <dbReference type="ARBA" id="ARBA00004173"/>
    </source>
</evidence>
<evidence type="ECO:0000256" key="10">
    <source>
        <dbReference type="ARBA" id="ARBA00022837"/>
    </source>
</evidence>
<evidence type="ECO:0000256" key="13">
    <source>
        <dbReference type="ARBA" id="ARBA00023128"/>
    </source>
</evidence>
<dbReference type="EC" id="1.1.5.3" evidence="5 14"/>
<dbReference type="FunFam" id="3.30.9.10:FF:000001">
    <property type="entry name" value="Glycerol-3-phosphate dehydrogenase"/>
    <property type="match status" value="1"/>
</dbReference>
<proteinExistence type="inferred from homology"/>
<evidence type="ECO:0000256" key="12">
    <source>
        <dbReference type="ARBA" id="ARBA00023002"/>
    </source>
</evidence>
<dbReference type="InterPro" id="IPR018247">
    <property type="entry name" value="EF_Hand_1_Ca_BS"/>
</dbReference>
<dbReference type="PANTHER" id="PTHR11985">
    <property type="entry name" value="GLYCEROL-3-PHOSPHATE DEHYDROGENASE"/>
    <property type="match status" value="1"/>
</dbReference>
<evidence type="ECO:0000256" key="11">
    <source>
        <dbReference type="ARBA" id="ARBA00022946"/>
    </source>
</evidence>
<dbReference type="VEuPathDB" id="VectorBase:ADAR2_006878"/>
<comment type="pathway">
    <text evidence="3">Polyol metabolism; glycerol degradation.</text>
</comment>
<evidence type="ECO:0000256" key="6">
    <source>
        <dbReference type="ARBA" id="ARBA00022630"/>
    </source>
</evidence>
<dbReference type="PROSITE" id="PS00977">
    <property type="entry name" value="FAD_G3PDH_1"/>
    <property type="match status" value="1"/>
</dbReference>
<protein>
    <recommendedName>
        <fullName evidence="5 14">Glycerol-3-phosphate dehydrogenase</fullName>
        <ecNumber evidence="5 14">1.1.5.3</ecNumber>
    </recommendedName>
</protein>
<dbReference type="GO" id="GO:0004368">
    <property type="term" value="F:glycerol-3-phosphate dehydrogenase (quinone) activity"/>
    <property type="evidence" value="ECO:0007669"/>
    <property type="project" value="UniProtKB-EC"/>
</dbReference>
<dbReference type="PROSITE" id="PS00018">
    <property type="entry name" value="EF_HAND_1"/>
    <property type="match status" value="1"/>
</dbReference>
<name>A0A2M4CI73_ANODA</name>
<sequence length="776" mass="86910">MASRFRRFGVTAAGIAIGAALSTYALQSRDGPHYQVQMEEMQRIRRKRTLPPRSEQIRALQSGEEYDVLIIGGGATGAGCALDSVTRGLKTALVEADDFASGTSSRSTKLIHGGVRYLQKAILGLDIEQYRMVKEALHERASMLRSAPHLTRPLPIMLPVYTWWQIPYFWVGIKAYDFVAGDRNVKSSYYLSRDDALELFPMLRGDKLRGAIVYYDGQQDDARMCLAIALTAARHGASITNHVEVLELLKKKDEATGKNVVCGAKVRDNISKKEWTIKAKCVINATGPFTDAIRQMDNPTVKQICCPSSGVHIVLPGYYSPQQMGLLDPDTSDGRVIFFLPWLNGTIAGTTDSPCDVTRSPTPTEDEIQFILSEIKNYLNKDVDVRRGDVLSAWSGIRPLVSDPNKDDTQSLARNHIVHVSDSQLVTIAGGKWTTYRAMAEHTLDAAIKACNLKPERGCVTDGLWIEGAQGWTPTMYIRLVQDLGLEVEVAKHLAISYGDRAFAVAKLATLTGKRWPIIGKKLHPEFPYIDAEVRYGIREYACTCVDMISRRLRLSFLNVQAAIEALPQIADIMAEELKWSKEEKENQIKSCEHFLQTQMGHQANRSLKDKVPINLSKEEVNMYVKRFETIDKEKKGYVSITDIKRAMKSFGDTEVSGEELHGILKEIDTNMNGQVELEEYLQMMSAIKSGFVSHSRFAAVAEQEEIRKEQERLKKQITIERSGGFLCLRHFFWFCSGSIGPARVVPSIAMPTDFPLAYGGNQSIHERPIRNDFDD</sequence>
<dbReference type="InterPro" id="IPR036188">
    <property type="entry name" value="FAD/NAD-bd_sf"/>
</dbReference>
<feature type="domain" description="EF-hand" evidence="15">
    <location>
        <begin position="656"/>
        <end position="691"/>
    </location>
</feature>
<dbReference type="Pfam" id="PF13499">
    <property type="entry name" value="EF-hand_7"/>
    <property type="match status" value="1"/>
</dbReference>
<comment type="similarity">
    <text evidence="4 14">Belongs to the FAD-dependent glycerol-3-phosphate dehydrogenase family.</text>
</comment>
<comment type="cofactor">
    <cofactor evidence="1 14">
        <name>FAD</name>
        <dbReference type="ChEBI" id="CHEBI:57692"/>
    </cofactor>
</comment>
<dbReference type="PRINTS" id="PR01001">
    <property type="entry name" value="FADG3PDH"/>
</dbReference>
<dbReference type="InterPro" id="IPR031656">
    <property type="entry name" value="DAO_C"/>
</dbReference>
<keyword evidence="12 14" id="KW-0560">Oxidoreductase</keyword>
<dbReference type="Gene3D" id="3.30.9.10">
    <property type="entry name" value="D-Amino Acid Oxidase, subunit A, domain 2"/>
    <property type="match status" value="1"/>
</dbReference>
<dbReference type="Gene3D" id="3.50.50.60">
    <property type="entry name" value="FAD/NAD(P)-binding domain"/>
    <property type="match status" value="1"/>
</dbReference>
<evidence type="ECO:0000256" key="5">
    <source>
        <dbReference type="ARBA" id="ARBA00013029"/>
    </source>
</evidence>
<evidence type="ECO:0000256" key="7">
    <source>
        <dbReference type="ARBA" id="ARBA00022723"/>
    </source>
</evidence>
<keyword evidence="10" id="KW-0106">Calcium</keyword>
<dbReference type="InterPro" id="IPR000447">
    <property type="entry name" value="G3P_DH_FAD-dep"/>
</dbReference>
<organism evidence="16">
    <name type="scientific">Anopheles darlingi</name>
    <name type="common">Mosquito</name>
    <dbReference type="NCBI Taxonomy" id="43151"/>
    <lineage>
        <taxon>Eukaryota</taxon>
        <taxon>Metazoa</taxon>
        <taxon>Ecdysozoa</taxon>
        <taxon>Arthropoda</taxon>
        <taxon>Hexapoda</taxon>
        <taxon>Insecta</taxon>
        <taxon>Pterygota</taxon>
        <taxon>Neoptera</taxon>
        <taxon>Endopterygota</taxon>
        <taxon>Diptera</taxon>
        <taxon>Nematocera</taxon>
        <taxon>Culicoidea</taxon>
        <taxon>Culicidae</taxon>
        <taxon>Anophelinae</taxon>
        <taxon>Anopheles</taxon>
    </lineage>
</organism>
<comment type="catalytic activity">
    <reaction evidence="14">
        <text>a quinone + sn-glycerol 3-phosphate = dihydroxyacetone phosphate + a quinol</text>
        <dbReference type="Rhea" id="RHEA:18977"/>
        <dbReference type="ChEBI" id="CHEBI:24646"/>
        <dbReference type="ChEBI" id="CHEBI:57597"/>
        <dbReference type="ChEBI" id="CHEBI:57642"/>
        <dbReference type="ChEBI" id="CHEBI:132124"/>
        <dbReference type="EC" id="1.1.5.3"/>
    </reaction>
</comment>
<dbReference type="GO" id="GO:0006072">
    <property type="term" value="P:glycerol-3-phosphate metabolic process"/>
    <property type="evidence" value="ECO:0007669"/>
    <property type="project" value="UniProtKB-UniRule"/>
</dbReference>
<dbReference type="PROSITE" id="PS50222">
    <property type="entry name" value="EF_HAND_2"/>
    <property type="match status" value="2"/>
</dbReference>
<dbReference type="VEuPathDB" id="VectorBase:ADAC000279"/>
<evidence type="ECO:0000256" key="3">
    <source>
        <dbReference type="ARBA" id="ARBA00004745"/>
    </source>
</evidence>
<keyword evidence="11" id="KW-0809">Transit peptide</keyword>